<feature type="region of interest" description="Disordered" evidence="1">
    <location>
        <begin position="1"/>
        <end position="48"/>
    </location>
</feature>
<keyword evidence="4" id="KW-1185">Reference proteome</keyword>
<gene>
    <name evidence="3" type="ORF">Z520_02223</name>
</gene>
<evidence type="ECO:0000259" key="2">
    <source>
        <dbReference type="Pfam" id="PF10544"/>
    </source>
</evidence>
<feature type="compositionally biased region" description="Polar residues" evidence="1">
    <location>
        <begin position="11"/>
        <end position="34"/>
    </location>
</feature>
<evidence type="ECO:0000256" key="1">
    <source>
        <dbReference type="SAM" id="MobiDB-lite"/>
    </source>
</evidence>
<proteinExistence type="predicted"/>
<dbReference type="Pfam" id="PF10544">
    <property type="entry name" value="T5orf172"/>
    <property type="match status" value="1"/>
</dbReference>
<dbReference type="GeneID" id="27707969"/>
<dbReference type="AlphaFoldDB" id="A0A0D2KF86"/>
<dbReference type="RefSeq" id="XP_016636207.1">
    <property type="nucleotide sequence ID" value="XM_016772737.1"/>
</dbReference>
<name>A0A0D2KF86_9EURO</name>
<protein>
    <recommendedName>
        <fullName evidence="2">Bacteriophage T5 Orf172 DNA-binding domain-containing protein</fullName>
    </recommendedName>
</protein>
<reference evidence="3 4" key="1">
    <citation type="submission" date="2015-01" db="EMBL/GenBank/DDBJ databases">
        <title>The Genome Sequence of Fonsecaea multimorphosa CBS 102226.</title>
        <authorList>
            <consortium name="The Broad Institute Genomics Platform"/>
            <person name="Cuomo C."/>
            <person name="de Hoog S."/>
            <person name="Gorbushina A."/>
            <person name="Stielow B."/>
            <person name="Teixiera M."/>
            <person name="Abouelleil A."/>
            <person name="Chapman S.B."/>
            <person name="Priest M."/>
            <person name="Young S.K."/>
            <person name="Wortman J."/>
            <person name="Nusbaum C."/>
            <person name="Birren B."/>
        </authorList>
    </citation>
    <scope>NUCLEOTIDE SEQUENCE [LARGE SCALE GENOMIC DNA]</scope>
    <source>
        <strain evidence="3 4">CBS 102226</strain>
    </source>
</reference>
<dbReference type="OrthoDB" id="4161070at2759"/>
<feature type="compositionally biased region" description="Basic and acidic residues" evidence="1">
    <location>
        <begin position="330"/>
        <end position="364"/>
    </location>
</feature>
<organism evidence="3 4">
    <name type="scientific">Fonsecaea multimorphosa CBS 102226</name>
    <dbReference type="NCBI Taxonomy" id="1442371"/>
    <lineage>
        <taxon>Eukaryota</taxon>
        <taxon>Fungi</taxon>
        <taxon>Dikarya</taxon>
        <taxon>Ascomycota</taxon>
        <taxon>Pezizomycotina</taxon>
        <taxon>Eurotiomycetes</taxon>
        <taxon>Chaetothyriomycetidae</taxon>
        <taxon>Chaetothyriales</taxon>
        <taxon>Herpotrichiellaceae</taxon>
        <taxon>Fonsecaea</taxon>
    </lineage>
</organism>
<dbReference type="EMBL" id="KN848064">
    <property type="protein sequence ID" value="KIY02085.1"/>
    <property type="molecule type" value="Genomic_DNA"/>
</dbReference>
<feature type="region of interest" description="Disordered" evidence="1">
    <location>
        <begin position="241"/>
        <end position="372"/>
    </location>
</feature>
<accession>A0A0D2KF86</accession>
<feature type="compositionally biased region" description="Polar residues" evidence="1">
    <location>
        <begin position="251"/>
        <end position="264"/>
    </location>
</feature>
<evidence type="ECO:0000313" key="4">
    <source>
        <dbReference type="Proteomes" id="UP000053411"/>
    </source>
</evidence>
<dbReference type="Proteomes" id="UP000053411">
    <property type="component" value="Unassembled WGS sequence"/>
</dbReference>
<evidence type="ECO:0000313" key="3">
    <source>
        <dbReference type="EMBL" id="KIY02085.1"/>
    </source>
</evidence>
<sequence>MLPAPFRQPVANHNLSDAGQPQTPDGSTVSNAARQQKRKQDQKTSKMISSMRKDLCQTATKKGYLYAVQIRGNGLVKVGTSGVDEEARPTTSIACCKFKPGKVFQTTNFYGAFKAEKLVHNLLSQWNETVECSTTVTKHEEYFSCGLGFAISAIDLVTTWFLKEPYLIEGQQGSLKDEWRDALDAFKESQRSEEPMEWFEFFLVDLETQVAWQRRPPALNCPGYLTSTPVQLLSTGTLHFGRKAKPGPVGSTKSSPAVAQTSSAARKVRQTDRSGLTMPSRAESAPPKASSDWDENSSHPETPSKPPKNSRRRSGMASKTEPSAGPRSQEGQEDRSQKDGKKVNGDKNKNKEDVQISVTEDKGNRMPVTGVDDTGLAAATSKLTLAEDEKTWGSSIANLFGRLRIQ</sequence>
<feature type="domain" description="Bacteriophage T5 Orf172 DNA-binding" evidence="2">
    <location>
        <begin position="63"/>
        <end position="155"/>
    </location>
</feature>
<dbReference type="InterPro" id="IPR018306">
    <property type="entry name" value="Phage_T5_Orf172_DNA-bd"/>
</dbReference>
<dbReference type="VEuPathDB" id="FungiDB:Z520_02223"/>